<feature type="compositionally biased region" description="Polar residues" evidence="5">
    <location>
        <begin position="994"/>
        <end position="1007"/>
    </location>
</feature>
<dbReference type="EMBL" id="CP143790">
    <property type="protein sequence ID" value="WVN90404.1"/>
    <property type="molecule type" value="Genomic_DNA"/>
</dbReference>
<reference evidence="6" key="2">
    <citation type="journal article" date="2022" name="Elife">
        <title>Obligate sexual reproduction of a homothallic fungus closely related to the Cryptococcus pathogenic species complex.</title>
        <authorList>
            <person name="Passer A.R."/>
            <person name="Clancey S.A."/>
            <person name="Shea T."/>
            <person name="David-Palma M."/>
            <person name="Averette A.F."/>
            <person name="Boekhout T."/>
            <person name="Porcel B.M."/>
            <person name="Nowrousian M."/>
            <person name="Cuomo C.A."/>
            <person name="Sun S."/>
            <person name="Heitman J."/>
            <person name="Coelho M.A."/>
        </authorList>
    </citation>
    <scope>NUCLEOTIDE SEQUENCE</scope>
    <source>
        <strain evidence="6">CBS 7841</strain>
    </source>
</reference>
<accession>A0A1E3IFP1</accession>
<dbReference type="Pfam" id="PF08314">
    <property type="entry name" value="Sec39"/>
    <property type="match status" value="1"/>
</dbReference>
<reference evidence="6" key="3">
    <citation type="submission" date="2024-01" db="EMBL/GenBank/DDBJ databases">
        <authorList>
            <person name="Coelho M.A."/>
            <person name="David-Palma M."/>
            <person name="Shea T."/>
            <person name="Sun S."/>
            <person name="Cuomo C.A."/>
            <person name="Heitman J."/>
        </authorList>
    </citation>
    <scope>NUCLEOTIDE SEQUENCE</scope>
    <source>
        <strain evidence="6">CBS 7841</strain>
    </source>
</reference>
<evidence type="ECO:0000313" key="7">
    <source>
        <dbReference type="Proteomes" id="UP000094043"/>
    </source>
</evidence>
<keyword evidence="7" id="KW-1185">Reference proteome</keyword>
<feature type="compositionally biased region" description="Polar residues" evidence="5">
    <location>
        <begin position="838"/>
        <end position="850"/>
    </location>
</feature>
<dbReference type="GO" id="GO:0000149">
    <property type="term" value="F:SNARE binding"/>
    <property type="evidence" value="ECO:0007669"/>
    <property type="project" value="TreeGrafter"/>
</dbReference>
<evidence type="ECO:0000256" key="3">
    <source>
        <dbReference type="ARBA" id="ARBA00022824"/>
    </source>
</evidence>
<dbReference type="Proteomes" id="UP000094043">
    <property type="component" value="Chromosome 7"/>
</dbReference>
<dbReference type="PANTHER" id="PTHR15922">
    <property type="entry name" value="NEUROBLASTOMA-AMPLIFIED SEQUENCE"/>
    <property type="match status" value="1"/>
</dbReference>
<dbReference type="OrthoDB" id="27490at2759"/>
<dbReference type="KEGG" id="cdep:91089849"/>
<dbReference type="VEuPathDB" id="FungiDB:L203_03517"/>
<feature type="region of interest" description="Disordered" evidence="5">
    <location>
        <begin position="149"/>
        <end position="178"/>
    </location>
</feature>
<sequence length="1065" mass="116785">MEIEFVDNLQLPLTSGSLSHALALLSDSSAPAICLQLVLSGKVKDVAMIKDVIAEGYERGMRELSGIIAKVNDSKEDEILRSVGEKGDTLKAYLGLEELRQRLDTWEIISPPPQSKSAPILGTSSSEVEFEVEKSEPGDMDIDDLWSEDKSTEETEKTKTTLLDDPWTSGSPISPERPLTTIATSSQLVVSPEQQELPFNLLEFLSRPLLLSALDLASAASLSFLRVICQRHHESIYPYRLGLLETVPEWVPPSELESQGLLPGLKDDFSERWLSPLDASPDIRPSNPPILVKTFAPSHFQSIPSTISLTPHTNPLTGTDLSKWYTSHILSLDALGNIDIQFAWVQHGASQGVLDLDALGEDLSLLSRLVYDANLTPQQHAYWNLSTWMEAKEHDIIHAYLANSTPQSVTRDIKSLVMPYLYMLESRTERAGKPSSSIINDLLNFSILSLPLQLALPVFEASKATLPHSERIIKNDLDVARLALACLYGSQERGSDVWSIMSSVFECLPVWELTGEDAEDEELTSTTLDSISTFVRPTSASMPPPSKQDLLLFFHPLPFASLSRALDILDVQLESGEILARWGVEIRLGELLGVTGDRQAQKELAEKLVRAGGALLKGENEDRWRKLWEDTQRLASGQGLLKGALGRLSLRERGRAFLGAILRLGRFDIARRMVKRLEHDGAVDATIIENVVLEISKEFYISAESVNIHTGDMKLAYDCLSVSPASETIKNEKRYIEATSRLSSFSSFNLTPVEVRHTQDPLRLISTIISGSSSDAYKHPDLMLDLTRKIGCQGVIEEGLVWGMMGRMAVQNEDWEVAKVAIGNMLEIVKKRKKPAKDSNQPQSRNTSDANEARLLTEAYTLAHDLASQPNYPDFPAKLSFITSALELCPTSSIPSILQTFKEVEKGRVKLDEAAKQRRDQRIAAPLLPVETTPTSVAVGAIQQTVLGSRTAAKAAKLALDLGGRLTHRPIGSSSLLSAATLGSAFGTHGPSRPVSQNSIKADNEGSSDAGYMVGTPTSGGARELFEGLGRDEAEKVRKGARRAIVRGVGWLLGAEEDDITGVEE</sequence>
<dbReference type="AlphaFoldDB" id="A0A1E3IFP1"/>
<dbReference type="GO" id="GO:0070939">
    <property type="term" value="C:Dsl1/NZR complex"/>
    <property type="evidence" value="ECO:0007669"/>
    <property type="project" value="TreeGrafter"/>
</dbReference>
<evidence type="ECO:0000256" key="2">
    <source>
        <dbReference type="ARBA" id="ARBA00022448"/>
    </source>
</evidence>
<dbReference type="GO" id="GO:0015031">
    <property type="term" value="P:protein transport"/>
    <property type="evidence" value="ECO:0007669"/>
    <property type="project" value="UniProtKB-KW"/>
</dbReference>
<feature type="region of interest" description="Disordered" evidence="5">
    <location>
        <begin position="832"/>
        <end position="851"/>
    </location>
</feature>
<keyword evidence="4" id="KW-0653">Protein transport</keyword>
<keyword evidence="3" id="KW-0256">Endoplasmic reticulum</keyword>
<reference evidence="6" key="1">
    <citation type="submission" date="2016-06" db="EMBL/GenBank/DDBJ databases">
        <authorList>
            <person name="Cuomo C."/>
            <person name="Litvintseva A."/>
            <person name="Heitman J."/>
            <person name="Chen Y."/>
            <person name="Sun S."/>
            <person name="Springer D."/>
            <person name="Dromer F."/>
            <person name="Young S."/>
            <person name="Zeng Q."/>
            <person name="Chapman S."/>
            <person name="Gujja S."/>
            <person name="Saif S."/>
            <person name="Birren B."/>
        </authorList>
    </citation>
    <scope>NUCLEOTIDE SEQUENCE</scope>
    <source>
        <strain evidence="6">CBS 7841</strain>
    </source>
</reference>
<feature type="region of interest" description="Disordered" evidence="5">
    <location>
        <begin position="988"/>
        <end position="1010"/>
    </location>
</feature>
<dbReference type="GO" id="GO:0006890">
    <property type="term" value="P:retrograde vesicle-mediated transport, Golgi to endoplasmic reticulum"/>
    <property type="evidence" value="ECO:0007669"/>
    <property type="project" value="InterPro"/>
</dbReference>
<gene>
    <name evidence="6" type="ORF">L203_105640</name>
</gene>
<protein>
    <submittedName>
        <fullName evidence="6">Uncharacterized protein</fullName>
    </submittedName>
</protein>
<evidence type="ECO:0000256" key="1">
    <source>
        <dbReference type="ARBA" id="ARBA00004240"/>
    </source>
</evidence>
<proteinExistence type="predicted"/>
<dbReference type="RefSeq" id="XP_066071104.1">
    <property type="nucleotide sequence ID" value="XM_066215007.1"/>
</dbReference>
<keyword evidence="2" id="KW-0813">Transport</keyword>
<name>A0A1E3IFP1_9TREE</name>
<comment type="subcellular location">
    <subcellularLocation>
        <location evidence="1">Endoplasmic reticulum</location>
    </subcellularLocation>
</comment>
<evidence type="ECO:0000256" key="4">
    <source>
        <dbReference type="ARBA" id="ARBA00022927"/>
    </source>
</evidence>
<evidence type="ECO:0000256" key="5">
    <source>
        <dbReference type="SAM" id="MobiDB-lite"/>
    </source>
</evidence>
<feature type="compositionally biased region" description="Basic and acidic residues" evidence="5">
    <location>
        <begin position="149"/>
        <end position="159"/>
    </location>
</feature>
<dbReference type="PANTHER" id="PTHR15922:SF2">
    <property type="entry name" value="NBAS SUBUNIT OF NRZ TETHERING COMPLEX"/>
    <property type="match status" value="1"/>
</dbReference>
<dbReference type="GeneID" id="91089849"/>
<organism evidence="6 7">
    <name type="scientific">Cryptococcus depauperatus CBS 7841</name>
    <dbReference type="NCBI Taxonomy" id="1295531"/>
    <lineage>
        <taxon>Eukaryota</taxon>
        <taxon>Fungi</taxon>
        <taxon>Dikarya</taxon>
        <taxon>Basidiomycota</taxon>
        <taxon>Agaricomycotina</taxon>
        <taxon>Tremellomycetes</taxon>
        <taxon>Tremellales</taxon>
        <taxon>Cryptococcaceae</taxon>
        <taxon>Cryptococcus</taxon>
    </lineage>
</organism>
<evidence type="ECO:0000313" key="6">
    <source>
        <dbReference type="EMBL" id="WVN90404.1"/>
    </source>
</evidence>
<dbReference type="InterPro" id="IPR013244">
    <property type="entry name" value="Sec39_domain"/>
</dbReference>